<proteinExistence type="predicted"/>
<evidence type="ECO:0000313" key="2">
    <source>
        <dbReference type="Proteomes" id="UP000058020"/>
    </source>
</evidence>
<dbReference type="KEGG" id="tho:SP60_03820"/>
<dbReference type="AlphaFoldDB" id="A0A0M4NH10"/>
<sequence>MLLFYLSLQVDIPKTEYKGHLQNNAVTIGITPIAPSHVFNRKPARIKNTPSTILKVLSIFPILHSINNPLL</sequence>
<organism evidence="1 2">
    <name type="scientific">Candidatus Thioglobus autotrophicus</name>
    <dbReference type="NCBI Taxonomy" id="1705394"/>
    <lineage>
        <taxon>Bacteria</taxon>
        <taxon>Pseudomonadati</taxon>
        <taxon>Pseudomonadota</taxon>
        <taxon>Gammaproteobacteria</taxon>
        <taxon>Candidatus Pseudothioglobaceae</taxon>
        <taxon>Candidatus Thioglobus</taxon>
    </lineage>
</organism>
<protein>
    <submittedName>
        <fullName evidence="1">Uncharacterized protein</fullName>
    </submittedName>
</protein>
<evidence type="ECO:0000313" key="1">
    <source>
        <dbReference type="EMBL" id="ALE52420.1"/>
    </source>
</evidence>
<name>A0A0M4NH10_9GAMM</name>
<accession>A0A0M4NH10</accession>
<gene>
    <name evidence="1" type="ORF">SP60_03820</name>
</gene>
<reference evidence="1 2" key="1">
    <citation type="journal article" date="2015" name="Genome Announc.">
        <title>Genome Sequence of 'Candidatus Thioglobus autotrophica' Strain EF1, a Chemoautotroph from the SUP05 Clade of Marine Gammaproteobacteria.</title>
        <authorList>
            <person name="Shah V."/>
            <person name="Morris R.M."/>
        </authorList>
    </citation>
    <scope>NUCLEOTIDE SEQUENCE [LARGE SCALE GENOMIC DNA]</scope>
    <source>
        <strain evidence="1 2">EF1</strain>
    </source>
</reference>
<dbReference type="EMBL" id="CP010552">
    <property type="protein sequence ID" value="ALE52420.1"/>
    <property type="molecule type" value="Genomic_DNA"/>
</dbReference>
<keyword evidence="2" id="KW-1185">Reference proteome</keyword>
<dbReference type="Proteomes" id="UP000058020">
    <property type="component" value="Chromosome"/>
</dbReference>